<dbReference type="AlphaFoldDB" id="A0A1N6NJ56"/>
<keyword evidence="1" id="KW-1133">Transmembrane helix</keyword>
<organism evidence="3 4">
    <name type="scientific">Marinobacterium stanieri</name>
    <dbReference type="NCBI Taxonomy" id="49186"/>
    <lineage>
        <taxon>Bacteria</taxon>
        <taxon>Pseudomonadati</taxon>
        <taxon>Pseudomonadota</taxon>
        <taxon>Gammaproteobacteria</taxon>
        <taxon>Oceanospirillales</taxon>
        <taxon>Oceanospirillaceae</taxon>
        <taxon>Marinobacterium</taxon>
    </lineage>
</organism>
<accession>A0A1N6NJ56</accession>
<sequence length="167" mass="17858">MNIQRHSYPQHQKGLAVVEVTLVLPVLLILMLATAEIGRALYQYNTLTKAQRNGARLLATHLNYGQQSSLNDCPTLGGSLPDDLLNRASNLIVYGAEEGGATPVLSGLTTSDVGFCEDTLSNVIQVHLSYDFAPMMFNSLPTFGAGDDISLNFTLDSSISMPVLGGS</sequence>
<proteinExistence type="predicted"/>
<feature type="domain" description="TadE-like" evidence="2">
    <location>
        <begin position="14"/>
        <end position="56"/>
    </location>
</feature>
<dbReference type="InterPro" id="IPR012495">
    <property type="entry name" value="TadE-like_dom"/>
</dbReference>
<dbReference type="STRING" id="49186.SAMN05421647_101359"/>
<evidence type="ECO:0000256" key="1">
    <source>
        <dbReference type="SAM" id="Phobius"/>
    </source>
</evidence>
<dbReference type="Proteomes" id="UP000186895">
    <property type="component" value="Unassembled WGS sequence"/>
</dbReference>
<gene>
    <name evidence="3" type="ORF">SAMN05421647_101359</name>
</gene>
<dbReference type="RefSeq" id="WP_076460326.1">
    <property type="nucleotide sequence ID" value="NZ_FTMN01000001.1"/>
</dbReference>
<dbReference type="EMBL" id="FTMN01000001">
    <property type="protein sequence ID" value="SIP92119.1"/>
    <property type="molecule type" value="Genomic_DNA"/>
</dbReference>
<evidence type="ECO:0000259" key="2">
    <source>
        <dbReference type="Pfam" id="PF07811"/>
    </source>
</evidence>
<reference evidence="3 4" key="1">
    <citation type="submission" date="2017-01" db="EMBL/GenBank/DDBJ databases">
        <authorList>
            <person name="Mah S.A."/>
            <person name="Swanson W.J."/>
            <person name="Moy G.W."/>
            <person name="Vacquier V.D."/>
        </authorList>
    </citation>
    <scope>NUCLEOTIDE SEQUENCE [LARGE SCALE GENOMIC DNA]</scope>
    <source>
        <strain evidence="3 4">DSM 7027</strain>
    </source>
</reference>
<feature type="transmembrane region" description="Helical" evidence="1">
    <location>
        <begin position="20"/>
        <end position="42"/>
    </location>
</feature>
<protein>
    <submittedName>
        <fullName evidence="3">Flp pilus assembly protein TadG</fullName>
    </submittedName>
</protein>
<name>A0A1N6NJ56_9GAMM</name>
<dbReference type="Pfam" id="PF07811">
    <property type="entry name" value="TadE"/>
    <property type="match status" value="1"/>
</dbReference>
<evidence type="ECO:0000313" key="3">
    <source>
        <dbReference type="EMBL" id="SIP92119.1"/>
    </source>
</evidence>
<keyword evidence="4" id="KW-1185">Reference proteome</keyword>
<keyword evidence="1" id="KW-0472">Membrane</keyword>
<evidence type="ECO:0000313" key="4">
    <source>
        <dbReference type="Proteomes" id="UP000186895"/>
    </source>
</evidence>
<keyword evidence="1" id="KW-0812">Transmembrane</keyword>